<sequence length="300" mass="32680">MLLLLLLLPLLWGRERVEGEGQRGDGYTPQVQREVTAQEGLCVDVPCSFSHPKTDSPEVHGYWFQQGANTAQDAPAATNNLKRQVKKEIQGRFHIRDARRKDQRLFFFRLERGHVKWNYMSNQLHVLVAGKALNLTVTVFRANGTAPTALGNSSSHSVLEGQSLRLVCAVDSNPPARLSWTRGSLTLSPSQSSNPGLLELPQVHVKDEGELTCRAQNPRGSQHIPLSLSLQNEGTGTTWPVSGVMLWAVGGAGATALAFLSFCVIFMVVRSCRKKSARPAVGIGDTGMEDANAIRGSACQ</sequence>
<feature type="chain" id="PRO_5014472430" description="Ig-like domain-containing protein" evidence="9">
    <location>
        <begin position="20"/>
        <end position="300"/>
    </location>
</feature>
<dbReference type="PANTHER" id="PTHR12035">
    <property type="entry name" value="SIALIC ACID BINDING IMMUNOGLOBULIN-LIKE LECTIN"/>
    <property type="match status" value="1"/>
</dbReference>
<feature type="signal peptide" evidence="9">
    <location>
        <begin position="1"/>
        <end position="19"/>
    </location>
</feature>
<dbReference type="SMART" id="SM00409">
    <property type="entry name" value="IG"/>
    <property type="match status" value="2"/>
</dbReference>
<dbReference type="GO" id="GO:0030246">
    <property type="term" value="F:carbohydrate binding"/>
    <property type="evidence" value="ECO:0007669"/>
    <property type="project" value="UniProtKB-KW"/>
</dbReference>
<evidence type="ECO:0000256" key="9">
    <source>
        <dbReference type="SAM" id="SignalP"/>
    </source>
</evidence>
<organism evidence="11 12">
    <name type="scientific">Colobus angolensis palliatus</name>
    <name type="common">Peters' Angolan colobus</name>
    <dbReference type="NCBI Taxonomy" id="336983"/>
    <lineage>
        <taxon>Eukaryota</taxon>
        <taxon>Metazoa</taxon>
        <taxon>Chordata</taxon>
        <taxon>Craniata</taxon>
        <taxon>Vertebrata</taxon>
        <taxon>Euteleostomi</taxon>
        <taxon>Mammalia</taxon>
        <taxon>Eutheria</taxon>
        <taxon>Euarchontoglires</taxon>
        <taxon>Primates</taxon>
        <taxon>Haplorrhini</taxon>
        <taxon>Catarrhini</taxon>
        <taxon>Cercopithecidae</taxon>
        <taxon>Colobinae</taxon>
        <taxon>Colobus</taxon>
    </lineage>
</organism>
<comment type="subcellular location">
    <subcellularLocation>
        <location evidence="1">Membrane</location>
        <topology evidence="1">Single-pass type I membrane protein</topology>
    </subcellularLocation>
</comment>
<keyword evidence="9" id="KW-0732">Signal</keyword>
<accession>A0A2K5KC72</accession>
<keyword evidence="2 8" id="KW-0812">Transmembrane</keyword>
<dbReference type="GO" id="GO:0005886">
    <property type="term" value="C:plasma membrane"/>
    <property type="evidence" value="ECO:0007669"/>
    <property type="project" value="TreeGrafter"/>
</dbReference>
<dbReference type="Pfam" id="PF13927">
    <property type="entry name" value="Ig_3"/>
    <property type="match status" value="1"/>
</dbReference>
<evidence type="ECO:0000259" key="10">
    <source>
        <dbReference type="PROSITE" id="PS50835"/>
    </source>
</evidence>
<dbReference type="GO" id="GO:0033691">
    <property type="term" value="F:sialic acid binding"/>
    <property type="evidence" value="ECO:0007669"/>
    <property type="project" value="TreeGrafter"/>
</dbReference>
<comment type="similarity">
    <text evidence="7">Belongs to the immunoglobulin superfamily. SIGLEC (sialic acid binding Ig-like lectin) family.</text>
</comment>
<name>A0A2K5KC72_COLAP</name>
<evidence type="ECO:0000256" key="1">
    <source>
        <dbReference type="ARBA" id="ARBA00004479"/>
    </source>
</evidence>
<feature type="domain" description="Ig-like" evidence="10">
    <location>
        <begin position="147"/>
        <end position="229"/>
    </location>
</feature>
<evidence type="ECO:0000256" key="8">
    <source>
        <dbReference type="SAM" id="Phobius"/>
    </source>
</evidence>
<evidence type="ECO:0000256" key="7">
    <source>
        <dbReference type="ARBA" id="ARBA00038361"/>
    </source>
</evidence>
<evidence type="ECO:0000256" key="3">
    <source>
        <dbReference type="ARBA" id="ARBA00022734"/>
    </source>
</evidence>
<dbReference type="InterPro" id="IPR003599">
    <property type="entry name" value="Ig_sub"/>
</dbReference>
<dbReference type="InterPro" id="IPR007110">
    <property type="entry name" value="Ig-like_dom"/>
</dbReference>
<keyword evidence="12" id="KW-1185">Reference proteome</keyword>
<evidence type="ECO:0000256" key="4">
    <source>
        <dbReference type="ARBA" id="ARBA00022889"/>
    </source>
</evidence>
<dbReference type="AlphaFoldDB" id="A0A2K5KC72"/>
<dbReference type="InterPro" id="IPR036179">
    <property type="entry name" value="Ig-like_dom_sf"/>
</dbReference>
<proteinExistence type="inferred from homology"/>
<keyword evidence="5 8" id="KW-1133">Transmembrane helix</keyword>
<dbReference type="SUPFAM" id="SSF48726">
    <property type="entry name" value="Immunoglobulin"/>
    <property type="match status" value="2"/>
</dbReference>
<evidence type="ECO:0000256" key="6">
    <source>
        <dbReference type="ARBA" id="ARBA00023136"/>
    </source>
</evidence>
<dbReference type="Ensembl" id="ENSCANT00000061947.1">
    <property type="protein sequence ID" value="ENSCANP00000038689.1"/>
    <property type="gene ID" value="ENSCANG00000043022.1"/>
</dbReference>
<feature type="transmembrane region" description="Helical" evidence="8">
    <location>
        <begin position="244"/>
        <end position="269"/>
    </location>
</feature>
<dbReference type="InterPro" id="IPR013106">
    <property type="entry name" value="Ig_V-set"/>
</dbReference>
<protein>
    <recommendedName>
        <fullName evidence="10">Ig-like domain-containing protein</fullName>
    </recommendedName>
</protein>
<reference evidence="11" key="1">
    <citation type="submission" date="2025-08" db="UniProtKB">
        <authorList>
            <consortium name="Ensembl"/>
        </authorList>
    </citation>
    <scope>IDENTIFICATION</scope>
</reference>
<reference evidence="11" key="2">
    <citation type="submission" date="2025-09" db="UniProtKB">
        <authorList>
            <consortium name="Ensembl"/>
        </authorList>
    </citation>
    <scope>IDENTIFICATION</scope>
</reference>
<evidence type="ECO:0000256" key="5">
    <source>
        <dbReference type="ARBA" id="ARBA00022989"/>
    </source>
</evidence>
<dbReference type="InterPro" id="IPR003598">
    <property type="entry name" value="Ig_sub2"/>
</dbReference>
<evidence type="ECO:0000313" key="11">
    <source>
        <dbReference type="Ensembl" id="ENSCANP00000038689.1"/>
    </source>
</evidence>
<dbReference type="Gene3D" id="2.60.40.10">
    <property type="entry name" value="Immunoglobulins"/>
    <property type="match status" value="2"/>
</dbReference>
<dbReference type="GO" id="GO:0007155">
    <property type="term" value="P:cell adhesion"/>
    <property type="evidence" value="ECO:0007669"/>
    <property type="project" value="UniProtKB-KW"/>
</dbReference>
<dbReference type="InterPro" id="IPR051036">
    <property type="entry name" value="SIGLEC"/>
</dbReference>
<dbReference type="Pfam" id="PF07686">
    <property type="entry name" value="V-set"/>
    <property type="match status" value="1"/>
</dbReference>
<dbReference type="Proteomes" id="UP000233080">
    <property type="component" value="Unassembled WGS sequence"/>
</dbReference>
<keyword evidence="6 8" id="KW-0472">Membrane</keyword>
<dbReference type="SMART" id="SM00408">
    <property type="entry name" value="IGc2"/>
    <property type="match status" value="1"/>
</dbReference>
<dbReference type="PANTHER" id="PTHR12035:SF138">
    <property type="entry name" value="SIALIC ACID-BINDING IG-LIKE LECTIN 9"/>
    <property type="match status" value="1"/>
</dbReference>
<dbReference type="InterPro" id="IPR013783">
    <property type="entry name" value="Ig-like_fold"/>
</dbReference>
<keyword evidence="3" id="KW-0430">Lectin</keyword>
<keyword evidence="4" id="KW-0130">Cell adhesion</keyword>
<dbReference type="PROSITE" id="PS50835">
    <property type="entry name" value="IG_LIKE"/>
    <property type="match status" value="1"/>
</dbReference>
<evidence type="ECO:0000313" key="12">
    <source>
        <dbReference type="Proteomes" id="UP000233080"/>
    </source>
</evidence>
<evidence type="ECO:0000256" key="2">
    <source>
        <dbReference type="ARBA" id="ARBA00022692"/>
    </source>
</evidence>